<organism evidence="1 2">
    <name type="scientific">Smittium megazygosporum</name>
    <dbReference type="NCBI Taxonomy" id="133381"/>
    <lineage>
        <taxon>Eukaryota</taxon>
        <taxon>Fungi</taxon>
        <taxon>Fungi incertae sedis</taxon>
        <taxon>Zoopagomycota</taxon>
        <taxon>Kickxellomycotina</taxon>
        <taxon>Harpellomycetes</taxon>
        <taxon>Harpellales</taxon>
        <taxon>Legeriomycetaceae</taxon>
        <taxon>Smittium</taxon>
    </lineage>
</organism>
<gene>
    <name evidence="1" type="ORF">BB560_006331</name>
</gene>
<evidence type="ECO:0000313" key="2">
    <source>
        <dbReference type="Proteomes" id="UP000245609"/>
    </source>
</evidence>
<keyword evidence="2" id="KW-1185">Reference proteome</keyword>
<reference evidence="1 2" key="1">
    <citation type="journal article" date="2018" name="MBio">
        <title>Comparative Genomics Reveals the Core Gene Toolbox for the Fungus-Insect Symbiosis.</title>
        <authorList>
            <person name="Wang Y."/>
            <person name="Stata M."/>
            <person name="Wang W."/>
            <person name="Stajich J.E."/>
            <person name="White M.M."/>
            <person name="Moncalvo J.M."/>
        </authorList>
    </citation>
    <scope>NUCLEOTIDE SEQUENCE [LARGE SCALE GENOMIC DNA]</scope>
    <source>
        <strain evidence="1 2">SC-DP-2</strain>
    </source>
</reference>
<dbReference type="EMBL" id="MBFS01003107">
    <property type="protein sequence ID" value="PVU88870.1"/>
    <property type="molecule type" value="Genomic_DNA"/>
</dbReference>
<comment type="caution">
    <text evidence="1">The sequence shown here is derived from an EMBL/GenBank/DDBJ whole genome shotgun (WGS) entry which is preliminary data.</text>
</comment>
<feature type="non-terminal residue" evidence="1">
    <location>
        <position position="1"/>
    </location>
</feature>
<evidence type="ECO:0000313" key="1">
    <source>
        <dbReference type="EMBL" id="PVU88870.1"/>
    </source>
</evidence>
<protein>
    <submittedName>
        <fullName evidence="1">Uncharacterized protein</fullName>
    </submittedName>
</protein>
<proteinExistence type="predicted"/>
<sequence>KVNAIISIVDWNYHEPSKFVSKYTKDAVAWMEGFSLLSTTNLKNMPKTYLIKYIARFLEEAELCYLVYSTTFGEW</sequence>
<accession>A0A2T9Y962</accession>
<dbReference type="Proteomes" id="UP000245609">
    <property type="component" value="Unassembled WGS sequence"/>
</dbReference>
<dbReference type="AlphaFoldDB" id="A0A2T9Y962"/>
<name>A0A2T9Y962_9FUNG</name>